<dbReference type="InterPro" id="IPR012910">
    <property type="entry name" value="Plug_dom"/>
</dbReference>
<gene>
    <name evidence="15" type="ORF">GAP47_20355</name>
</gene>
<dbReference type="SUPFAM" id="SSF56935">
    <property type="entry name" value="Porins"/>
    <property type="match status" value="1"/>
</dbReference>
<dbReference type="Pfam" id="PF00593">
    <property type="entry name" value="TonB_dep_Rec_b-barrel"/>
    <property type="match status" value="1"/>
</dbReference>
<feature type="signal peptide" evidence="12">
    <location>
        <begin position="1"/>
        <end position="36"/>
    </location>
</feature>
<keyword evidence="4 10" id="KW-0812">Transmembrane</keyword>
<evidence type="ECO:0000256" key="10">
    <source>
        <dbReference type="PROSITE-ProRule" id="PRU01360"/>
    </source>
</evidence>
<dbReference type="PANTHER" id="PTHR30069:SF29">
    <property type="entry name" value="HEMOGLOBIN AND HEMOGLOBIN-HAPTOGLOBIN-BINDING PROTEIN 1-RELATED"/>
    <property type="match status" value="1"/>
</dbReference>
<keyword evidence="6 11" id="KW-0798">TonB box</keyword>
<dbReference type="InterPro" id="IPR039426">
    <property type="entry name" value="TonB-dep_rcpt-like"/>
</dbReference>
<proteinExistence type="inferred from homology"/>
<dbReference type="InterPro" id="IPR037066">
    <property type="entry name" value="Plug_dom_sf"/>
</dbReference>
<evidence type="ECO:0000256" key="1">
    <source>
        <dbReference type="ARBA" id="ARBA00004571"/>
    </source>
</evidence>
<dbReference type="Proteomes" id="UP000462376">
    <property type="component" value="Unassembled WGS sequence"/>
</dbReference>
<accession>A0A139JWK8</accession>
<evidence type="ECO:0000256" key="3">
    <source>
        <dbReference type="ARBA" id="ARBA00022452"/>
    </source>
</evidence>
<keyword evidence="2 10" id="KW-0813">Transport</keyword>
<comment type="caution">
    <text evidence="15">The sequence shown here is derived from an EMBL/GenBank/DDBJ whole genome shotgun (WGS) entry which is preliminary data.</text>
</comment>
<keyword evidence="3 10" id="KW-1134">Transmembrane beta strand</keyword>
<dbReference type="PROSITE" id="PS52016">
    <property type="entry name" value="TONB_DEPENDENT_REC_3"/>
    <property type="match status" value="1"/>
</dbReference>
<sequence length="703" mass="78801">MVCTFAALYKIKQYMIKQRLLTALLMGGIIATGAYAQAEKGDSDDMTKKTHELNPVVVTGTGTHQRLKNTPSPVSVITANEIKRAGITDFQQALTMMVPSLSFRPNAMGSYLMMNGLSNKHVLILVNGRKVTGDITGNIDLNQIDMTRVKRIEVLNGAASSLYGSDAIGGVINIITNEPKDVVAFSSNSSYTRKNQFSQGLNLDIAQGKIGSYTSYKYDHSDGWQNSRLTEDGEDIIETIAPLSLGYSSNNFSQKFTYDATDQLSFYANGGYYNRGLERPVEREDITGGSKYNTTYEGYNWGAGAKYKLSKRNVIQFDYSGNNYASRYKYLIENSGYLPGQYALTKLQKFHDAELKGIFGFTTNSTTVFGVDYRREVLRRPDSDLDKSVYTTSAYGQHEVKLWNHLTGVVGVRYDHHEQTGGRFTPKVAAMYNIGNFNVRATYAAGFRAPGIDELYYHMFKKTMGTRATISLGDENLDPERSNYYSINMEYRTSRFSASVTGYLNYVKNMVTSKSTKFDDLPEAEQNRLREEFPEIGDLSSTKNLSVKNYFNFEKATVKGFEVNLNGNLFPGFTLAGNYTYAYGRGLNEGGEWQNIERSIRHTATITGNYTHSWSDYTLNLNLNGRLQSKVYYPGDADGNAPGYGIWNLNTRHTFDGFRNFVIEPGIGIDNIFNKKDNRPLNKNFALYSPGRSVVISLALRLK</sequence>
<evidence type="ECO:0000256" key="6">
    <source>
        <dbReference type="ARBA" id="ARBA00023077"/>
    </source>
</evidence>
<dbReference type="PANTHER" id="PTHR30069">
    <property type="entry name" value="TONB-DEPENDENT OUTER MEMBRANE RECEPTOR"/>
    <property type="match status" value="1"/>
</dbReference>
<comment type="subcellular location">
    <subcellularLocation>
        <location evidence="1 10">Cell outer membrane</location>
        <topology evidence="1 10">Multi-pass membrane protein</topology>
    </subcellularLocation>
</comment>
<dbReference type="Gene3D" id="2.40.170.20">
    <property type="entry name" value="TonB-dependent receptor, beta-barrel domain"/>
    <property type="match status" value="1"/>
</dbReference>
<evidence type="ECO:0000259" key="13">
    <source>
        <dbReference type="Pfam" id="PF00593"/>
    </source>
</evidence>
<keyword evidence="5 12" id="KW-0732">Signal</keyword>
<comment type="similarity">
    <text evidence="10 11">Belongs to the TonB-dependent receptor family.</text>
</comment>
<feature type="chain" id="PRO_5043134280" evidence="12">
    <location>
        <begin position="37"/>
        <end position="703"/>
    </location>
</feature>
<dbReference type="InterPro" id="IPR036942">
    <property type="entry name" value="Beta-barrel_TonB_sf"/>
</dbReference>
<dbReference type="Gene3D" id="2.170.130.10">
    <property type="entry name" value="TonB-dependent receptor, plug domain"/>
    <property type="match status" value="1"/>
</dbReference>
<evidence type="ECO:0000313" key="16">
    <source>
        <dbReference type="Proteomes" id="UP000462376"/>
    </source>
</evidence>
<keyword evidence="8 15" id="KW-0675">Receptor</keyword>
<dbReference type="InterPro" id="IPR000531">
    <property type="entry name" value="Beta-barrel_TonB"/>
</dbReference>
<protein>
    <submittedName>
        <fullName evidence="15">TonB-dependent receptor</fullName>
    </submittedName>
</protein>
<evidence type="ECO:0000313" key="15">
    <source>
        <dbReference type="EMBL" id="KAB4229686.1"/>
    </source>
</evidence>
<evidence type="ECO:0000256" key="4">
    <source>
        <dbReference type="ARBA" id="ARBA00022692"/>
    </source>
</evidence>
<evidence type="ECO:0000256" key="12">
    <source>
        <dbReference type="SAM" id="SignalP"/>
    </source>
</evidence>
<organism evidence="15 16">
    <name type="scientific">Bacteroides uniformis</name>
    <dbReference type="NCBI Taxonomy" id="820"/>
    <lineage>
        <taxon>Bacteria</taxon>
        <taxon>Pseudomonadati</taxon>
        <taxon>Bacteroidota</taxon>
        <taxon>Bacteroidia</taxon>
        <taxon>Bacteroidales</taxon>
        <taxon>Bacteroidaceae</taxon>
        <taxon>Bacteroides</taxon>
    </lineage>
</organism>
<dbReference type="STRING" id="820.ERS852554_00643"/>
<evidence type="ECO:0000256" key="7">
    <source>
        <dbReference type="ARBA" id="ARBA00023136"/>
    </source>
</evidence>
<evidence type="ECO:0000256" key="5">
    <source>
        <dbReference type="ARBA" id="ARBA00022729"/>
    </source>
</evidence>
<feature type="domain" description="TonB-dependent receptor-like beta-barrel" evidence="13">
    <location>
        <begin position="244"/>
        <end position="661"/>
    </location>
</feature>
<feature type="domain" description="TonB-dependent receptor plug" evidence="14">
    <location>
        <begin position="67"/>
        <end position="171"/>
    </location>
</feature>
<dbReference type="CDD" id="cd01347">
    <property type="entry name" value="ligand_gated_channel"/>
    <property type="match status" value="1"/>
</dbReference>
<keyword evidence="7 10" id="KW-0472">Membrane</keyword>
<keyword evidence="9 10" id="KW-0998">Cell outer membrane</keyword>
<evidence type="ECO:0000256" key="9">
    <source>
        <dbReference type="ARBA" id="ARBA00023237"/>
    </source>
</evidence>
<dbReference type="AlphaFoldDB" id="A0A139JWK8"/>
<name>A0A139JWK8_BACUN</name>
<evidence type="ECO:0000256" key="8">
    <source>
        <dbReference type="ARBA" id="ARBA00023170"/>
    </source>
</evidence>
<dbReference type="EMBL" id="WCTL01000030">
    <property type="protein sequence ID" value="KAB4229686.1"/>
    <property type="molecule type" value="Genomic_DNA"/>
</dbReference>
<reference evidence="15 16" key="1">
    <citation type="journal article" date="2019" name="Nat. Med.">
        <title>A library of human gut bacterial isolates paired with longitudinal multiomics data enables mechanistic microbiome research.</title>
        <authorList>
            <person name="Poyet M."/>
            <person name="Groussin M."/>
            <person name="Gibbons S.M."/>
            <person name="Avila-Pacheco J."/>
            <person name="Jiang X."/>
            <person name="Kearney S.M."/>
            <person name="Perrotta A.R."/>
            <person name="Berdy B."/>
            <person name="Zhao S."/>
            <person name="Lieberman T.D."/>
            <person name="Swanson P.K."/>
            <person name="Smith M."/>
            <person name="Roesemann S."/>
            <person name="Alexander J.E."/>
            <person name="Rich S.A."/>
            <person name="Livny J."/>
            <person name="Vlamakis H."/>
            <person name="Clish C."/>
            <person name="Bullock K."/>
            <person name="Deik A."/>
            <person name="Scott J."/>
            <person name="Pierce K.A."/>
            <person name="Xavier R.J."/>
            <person name="Alm E.J."/>
        </authorList>
    </citation>
    <scope>NUCLEOTIDE SEQUENCE [LARGE SCALE GENOMIC DNA]</scope>
    <source>
        <strain evidence="15 16">BIOML-A5</strain>
    </source>
</reference>
<dbReference type="GO" id="GO:0044718">
    <property type="term" value="P:siderophore transmembrane transport"/>
    <property type="evidence" value="ECO:0007669"/>
    <property type="project" value="TreeGrafter"/>
</dbReference>
<dbReference type="GO" id="GO:0009279">
    <property type="term" value="C:cell outer membrane"/>
    <property type="evidence" value="ECO:0007669"/>
    <property type="project" value="UniProtKB-SubCell"/>
</dbReference>
<evidence type="ECO:0000256" key="11">
    <source>
        <dbReference type="RuleBase" id="RU003357"/>
    </source>
</evidence>
<evidence type="ECO:0000256" key="2">
    <source>
        <dbReference type="ARBA" id="ARBA00022448"/>
    </source>
</evidence>
<dbReference type="GO" id="GO:0015344">
    <property type="term" value="F:siderophore uptake transmembrane transporter activity"/>
    <property type="evidence" value="ECO:0007669"/>
    <property type="project" value="TreeGrafter"/>
</dbReference>
<dbReference type="Pfam" id="PF07715">
    <property type="entry name" value="Plug"/>
    <property type="match status" value="1"/>
</dbReference>
<evidence type="ECO:0000259" key="14">
    <source>
        <dbReference type="Pfam" id="PF07715"/>
    </source>
</evidence>